<gene>
    <name evidence="1" type="ORF">RHMOL_Rhmol01G0212000</name>
</gene>
<proteinExistence type="predicted"/>
<reference evidence="1" key="1">
    <citation type="submission" date="2022-02" db="EMBL/GenBank/DDBJ databases">
        <title>Plant Genome Project.</title>
        <authorList>
            <person name="Zhang R.-G."/>
        </authorList>
    </citation>
    <scope>NUCLEOTIDE SEQUENCE</scope>
    <source>
        <strain evidence="1">AT1</strain>
    </source>
</reference>
<protein>
    <submittedName>
        <fullName evidence="1">Uncharacterized protein</fullName>
    </submittedName>
</protein>
<accession>A0ACC0Q5V9</accession>
<sequence>MALQDWQGDSDESANQSDCEVLMINLGDEKDCSKLIVDAEKEAYPNWTVEHTLKYKTKNANSDLGSDSDSDSRSTRSESSFSSSQTTESSEKNLVAMPKNNIYFEFDSEMSFDKFSNKKEDLEYFTLPMINCVDSNNPIVEEEIPK</sequence>
<name>A0ACC0Q5V9_RHOML</name>
<comment type="caution">
    <text evidence="1">The sequence shown here is derived from an EMBL/GenBank/DDBJ whole genome shotgun (WGS) entry which is preliminary data.</text>
</comment>
<dbReference type="EMBL" id="CM046388">
    <property type="protein sequence ID" value="KAI8572597.1"/>
    <property type="molecule type" value="Genomic_DNA"/>
</dbReference>
<dbReference type="Proteomes" id="UP001062846">
    <property type="component" value="Chromosome 1"/>
</dbReference>
<organism evidence="1 2">
    <name type="scientific">Rhododendron molle</name>
    <name type="common">Chinese azalea</name>
    <name type="synonym">Azalea mollis</name>
    <dbReference type="NCBI Taxonomy" id="49168"/>
    <lineage>
        <taxon>Eukaryota</taxon>
        <taxon>Viridiplantae</taxon>
        <taxon>Streptophyta</taxon>
        <taxon>Embryophyta</taxon>
        <taxon>Tracheophyta</taxon>
        <taxon>Spermatophyta</taxon>
        <taxon>Magnoliopsida</taxon>
        <taxon>eudicotyledons</taxon>
        <taxon>Gunneridae</taxon>
        <taxon>Pentapetalae</taxon>
        <taxon>asterids</taxon>
        <taxon>Ericales</taxon>
        <taxon>Ericaceae</taxon>
        <taxon>Ericoideae</taxon>
        <taxon>Rhodoreae</taxon>
        <taxon>Rhododendron</taxon>
    </lineage>
</organism>
<evidence type="ECO:0000313" key="2">
    <source>
        <dbReference type="Proteomes" id="UP001062846"/>
    </source>
</evidence>
<keyword evidence="2" id="KW-1185">Reference proteome</keyword>
<evidence type="ECO:0000313" key="1">
    <source>
        <dbReference type="EMBL" id="KAI8572597.1"/>
    </source>
</evidence>